<evidence type="ECO:0000313" key="3">
    <source>
        <dbReference type="EMBL" id="CAK9054770.1"/>
    </source>
</evidence>
<evidence type="ECO:0000313" key="4">
    <source>
        <dbReference type="Proteomes" id="UP001642484"/>
    </source>
</evidence>
<proteinExistence type="predicted"/>
<evidence type="ECO:0000256" key="1">
    <source>
        <dbReference type="SAM" id="MobiDB-lite"/>
    </source>
</evidence>
<keyword evidence="2" id="KW-0732">Signal</keyword>
<dbReference type="EMBL" id="CAXAMN010019668">
    <property type="protein sequence ID" value="CAK9054770.1"/>
    <property type="molecule type" value="Genomic_DNA"/>
</dbReference>
<sequence length="776" mass="85355">MGSVLLFLSCVVLAVSKATRTAFELLDEEENDLVQRRQDFDDWCKKELSNQEKLRQELLQLQEDSEIEIPGEFEVPGKLLEIARQLKPNPPELKMADLTVKTLRAVETDLARSQTLFFGETRGMHALQKLLREASDRMKGLSLGDTSRASLTVQLETLKAEQKSASEQLAARHAKSIALRSGRKVLGTALAQTRASLVEAAGLCGLGRTVLNRSESTGKMLSRKALELIGMVEGSADATGSSSRAPGTKPLVEQSTELPRKQAENLDVQAVSGPLLALSRQLQLQQQHIQDQLDELKQMKRQELAPVIPVVPSMPMATAATEVASQAPKMQESGQLDSNEPLASSKPRLKHAKVPLASLALATENVAAKEAASGSSSAGTILTPKTESKVAEDPTLLQAPKDFPAALRGGWQALLAQKRVESRKKPARGEESSSIMELMQTPKTYTAWQPDSGPSQPAGKAKEDLLAAERAFDEEDDADKGGGKKKSSRSFLQLHDKDLGDSMDDLGGRDPLAFFQLGDLTGIPPFAAPRAQSEVALLLGKFAEFTNSSTLFELSRSQLQKQDFDILLQTEPEEDRSLQFCNSLVLHQSNDLEADVTAELQKHYAETKARLEGQALRHEVSAREHLVSAFTNTSQRFTTLQQLLERSFEHEETRLHGLEQQLIQLESTKSAHTTAEELHSILTSLVTTMRESREKLEDALGAATTRQQQAEDVDQQGLKKLQADLRKLEEPLHHARPNPLEKICGLAKESFAKRQEKQRMEIVALRTAKALDDELA</sequence>
<keyword evidence="4" id="KW-1185">Reference proteome</keyword>
<dbReference type="Proteomes" id="UP001642484">
    <property type="component" value="Unassembled WGS sequence"/>
</dbReference>
<feature type="region of interest" description="Disordered" evidence="1">
    <location>
        <begin position="325"/>
        <end position="347"/>
    </location>
</feature>
<feature type="compositionally biased region" description="Polar residues" evidence="1">
    <location>
        <begin position="332"/>
        <end position="342"/>
    </location>
</feature>
<feature type="signal peptide" evidence="2">
    <location>
        <begin position="1"/>
        <end position="18"/>
    </location>
</feature>
<protein>
    <submittedName>
        <fullName evidence="3">Uncharacterized protein</fullName>
    </submittedName>
</protein>
<comment type="caution">
    <text evidence="3">The sequence shown here is derived from an EMBL/GenBank/DDBJ whole genome shotgun (WGS) entry which is preliminary data.</text>
</comment>
<name>A0ABP0MXM5_9DINO</name>
<feature type="chain" id="PRO_5046695208" evidence="2">
    <location>
        <begin position="19"/>
        <end position="776"/>
    </location>
</feature>
<organism evidence="3 4">
    <name type="scientific">Durusdinium trenchii</name>
    <dbReference type="NCBI Taxonomy" id="1381693"/>
    <lineage>
        <taxon>Eukaryota</taxon>
        <taxon>Sar</taxon>
        <taxon>Alveolata</taxon>
        <taxon>Dinophyceae</taxon>
        <taxon>Suessiales</taxon>
        <taxon>Symbiodiniaceae</taxon>
        <taxon>Durusdinium</taxon>
    </lineage>
</organism>
<accession>A0ABP0MXM5</accession>
<evidence type="ECO:0000256" key="2">
    <source>
        <dbReference type="SAM" id="SignalP"/>
    </source>
</evidence>
<feature type="region of interest" description="Disordered" evidence="1">
    <location>
        <begin position="236"/>
        <end position="260"/>
    </location>
</feature>
<gene>
    <name evidence="3" type="ORF">CCMP2556_LOCUS27346</name>
</gene>
<reference evidence="3 4" key="1">
    <citation type="submission" date="2024-02" db="EMBL/GenBank/DDBJ databases">
        <authorList>
            <person name="Chen Y."/>
            <person name="Shah S."/>
            <person name="Dougan E. K."/>
            <person name="Thang M."/>
            <person name="Chan C."/>
        </authorList>
    </citation>
    <scope>NUCLEOTIDE SEQUENCE [LARGE SCALE GENOMIC DNA]</scope>
</reference>